<keyword evidence="1" id="KW-0812">Transmembrane</keyword>
<keyword evidence="1" id="KW-0472">Membrane</keyword>
<dbReference type="EMBL" id="BDQV01000027">
    <property type="protein sequence ID" value="GAY45140.1"/>
    <property type="molecule type" value="Genomic_DNA"/>
</dbReference>
<name>A0A2H5NYF6_CITUN</name>
<gene>
    <name evidence="2" type="ORF">CUMW_087220</name>
</gene>
<proteinExistence type="predicted"/>
<organism evidence="2 3">
    <name type="scientific">Citrus unshiu</name>
    <name type="common">Satsuma mandarin</name>
    <name type="synonym">Citrus nobilis var. unshiu</name>
    <dbReference type="NCBI Taxonomy" id="55188"/>
    <lineage>
        <taxon>Eukaryota</taxon>
        <taxon>Viridiplantae</taxon>
        <taxon>Streptophyta</taxon>
        <taxon>Embryophyta</taxon>
        <taxon>Tracheophyta</taxon>
        <taxon>Spermatophyta</taxon>
        <taxon>Magnoliopsida</taxon>
        <taxon>eudicotyledons</taxon>
        <taxon>Gunneridae</taxon>
        <taxon>Pentapetalae</taxon>
        <taxon>rosids</taxon>
        <taxon>malvids</taxon>
        <taxon>Sapindales</taxon>
        <taxon>Rutaceae</taxon>
        <taxon>Aurantioideae</taxon>
        <taxon>Citrus</taxon>
    </lineage>
</organism>
<dbReference type="PANTHER" id="PTHR34658:SF2">
    <property type="entry name" value="OS01G0151800 PROTEIN"/>
    <property type="match status" value="1"/>
</dbReference>
<evidence type="ECO:0000313" key="2">
    <source>
        <dbReference type="EMBL" id="GAY45140.1"/>
    </source>
</evidence>
<reference evidence="2 3" key="1">
    <citation type="journal article" date="2017" name="Front. Genet.">
        <title>Draft sequencing of the heterozygous diploid genome of Satsuma (Citrus unshiu Marc.) using a hybrid assembly approach.</title>
        <authorList>
            <person name="Shimizu T."/>
            <person name="Tanizawa Y."/>
            <person name="Mochizuki T."/>
            <person name="Nagasaki H."/>
            <person name="Yoshioka T."/>
            <person name="Toyoda A."/>
            <person name="Fujiyama A."/>
            <person name="Kaminuma E."/>
            <person name="Nakamura Y."/>
        </authorList>
    </citation>
    <scope>NUCLEOTIDE SEQUENCE [LARGE SCALE GENOMIC DNA]</scope>
    <source>
        <strain evidence="3">cv. Miyagawa wase</strain>
    </source>
</reference>
<dbReference type="PANTHER" id="PTHR34658">
    <property type="entry name" value="OS01G0151800 PROTEIN"/>
    <property type="match status" value="1"/>
</dbReference>
<evidence type="ECO:0000313" key="3">
    <source>
        <dbReference type="Proteomes" id="UP000236630"/>
    </source>
</evidence>
<protein>
    <submittedName>
        <fullName evidence="2">Uncharacterized protein</fullName>
    </submittedName>
</protein>
<evidence type="ECO:0000256" key="1">
    <source>
        <dbReference type="SAM" id="Phobius"/>
    </source>
</evidence>
<feature type="transmembrane region" description="Helical" evidence="1">
    <location>
        <begin position="98"/>
        <end position="121"/>
    </location>
</feature>
<dbReference type="AlphaFoldDB" id="A0A2H5NYF6"/>
<keyword evidence="3" id="KW-1185">Reference proteome</keyword>
<keyword evidence="1" id="KW-1133">Transmembrane helix</keyword>
<dbReference type="Proteomes" id="UP000236630">
    <property type="component" value="Unassembled WGS sequence"/>
</dbReference>
<accession>A0A2H5NYF6</accession>
<comment type="caution">
    <text evidence="2">The sequence shown here is derived from an EMBL/GenBank/DDBJ whole genome shotgun (WGS) entry which is preliminary data.</text>
</comment>
<dbReference type="STRING" id="55188.A0A2H5NYF6"/>
<feature type="transmembrane region" description="Helical" evidence="1">
    <location>
        <begin position="21"/>
        <end position="42"/>
    </location>
</feature>
<sequence>MTMSLSFFTSLFHKITSRWPLFLYAAAWTALLTATVAAASFWPEVTFVWSISPSSSFSKECEGAAGDASAAVRVPLDLPGEILCLPAHLFRRSKIDLLVPPVFAAVVVAGSAWAVRALGLFENDDSS</sequence>